<dbReference type="Pfam" id="PF02738">
    <property type="entry name" value="MoCoBD_1"/>
    <property type="match status" value="2"/>
</dbReference>
<proteinExistence type="predicted"/>
<name>A0ABW1TZ32_9BURK</name>
<organism evidence="2 3">
    <name type="scientific">Polaromonas aquatica</name>
    <dbReference type="NCBI Taxonomy" id="332657"/>
    <lineage>
        <taxon>Bacteria</taxon>
        <taxon>Pseudomonadati</taxon>
        <taxon>Pseudomonadota</taxon>
        <taxon>Betaproteobacteria</taxon>
        <taxon>Burkholderiales</taxon>
        <taxon>Comamonadaceae</taxon>
        <taxon>Polaromonas</taxon>
    </lineage>
</organism>
<dbReference type="PANTHER" id="PTHR47495:SF1">
    <property type="entry name" value="BLL3820 PROTEIN"/>
    <property type="match status" value="1"/>
</dbReference>
<reference evidence="3" key="1">
    <citation type="journal article" date="2019" name="Int. J. Syst. Evol. Microbiol.">
        <title>The Global Catalogue of Microorganisms (GCM) 10K type strain sequencing project: providing services to taxonomists for standard genome sequencing and annotation.</title>
        <authorList>
            <consortium name="The Broad Institute Genomics Platform"/>
            <consortium name="The Broad Institute Genome Sequencing Center for Infectious Disease"/>
            <person name="Wu L."/>
            <person name="Ma J."/>
        </authorList>
    </citation>
    <scope>NUCLEOTIDE SEQUENCE [LARGE SCALE GENOMIC DNA]</scope>
    <source>
        <strain evidence="3">CCUG 39402</strain>
    </source>
</reference>
<dbReference type="Pfam" id="PF20256">
    <property type="entry name" value="MoCoBD_2"/>
    <property type="match status" value="2"/>
</dbReference>
<sequence length="716" mass="75887">MSHAPVLPMPPVLPGSLNANRRLSQWLSIHADGTVSVRTGKVELGQGIITALAQIVSSELDVPVARIRMQAASTAAGPNEGVTAGSLSVQDSGSALRQVCAEARAIYLQAAAARLQLASRDLSVLDVVDGSIRIAGKGEEIASYWALADDALLEREATGLVAPKAAAGQVQAVLRLDIPDKVSGRPRFIHDMTLPGMVYGRAVHPPSPGAVLVGVDLAAVQALPGVLAVLRDGSFLGVVADDEYLVVRAMNKLAAVAQWREAEALPDMNDMPAFLCAQPVETSVVGEKPPAAEAAVAAHSFQAAYSRPFLAHASIAPSCALALYEPASLEVWTHSQGIYNLRADLALVLDMPADGITIRHVEGAGSYGHNGADDVACDAALLARAVPGRPVKLQWTREDELGCSPFGAAMAVQLKAGVDADGRITNWQHDVWSTGHSMRPGRSKIPVLLAATSLEKPFEKQIAINMPLANGGGAERNAVPLYDFAQWRAVSHRTLTMPIRTSSLRSLGAHCNVFAIESFLDEIAASLGIDPLEFRLRHLSDSRGRAVLEAAAQMANWSIRQTTEGQGMGIAFARYKNTGAWCAVVALIDAGHEICVKKLWIAVDVGRVVNTDGVVNQIEGGAIQTVSWVLKEQVQFDRTRILSNSWESYPILRFSEVPAVEVQVLDRPDQKSIGAGEATHGPVAAAIANAVFDALGVRVRNLPLSTGNITQAALAE</sequence>
<dbReference type="EMBL" id="JBHSRS010000078">
    <property type="protein sequence ID" value="MFC6282552.1"/>
    <property type="molecule type" value="Genomic_DNA"/>
</dbReference>
<dbReference type="SMART" id="SM01008">
    <property type="entry name" value="Ald_Xan_dh_C"/>
    <property type="match status" value="1"/>
</dbReference>
<accession>A0ABW1TZ32</accession>
<gene>
    <name evidence="2" type="ORF">ACFQND_15105</name>
</gene>
<dbReference type="Gene3D" id="3.90.1170.50">
    <property type="entry name" value="Aldehyde oxidase/xanthine dehydrogenase, a/b hammerhead"/>
    <property type="match status" value="1"/>
</dbReference>
<dbReference type="PIRSF" id="PIRSF036389">
    <property type="entry name" value="IOR_B"/>
    <property type="match status" value="1"/>
</dbReference>
<evidence type="ECO:0000313" key="2">
    <source>
        <dbReference type="EMBL" id="MFC6282552.1"/>
    </source>
</evidence>
<dbReference type="SUPFAM" id="SSF56003">
    <property type="entry name" value="Molybdenum cofactor-binding domain"/>
    <property type="match status" value="2"/>
</dbReference>
<dbReference type="RefSeq" id="WP_371436722.1">
    <property type="nucleotide sequence ID" value="NZ_JBHSRS010000078.1"/>
</dbReference>
<protein>
    <submittedName>
        <fullName evidence="2">Molybdopterin cofactor-binding domain-containing protein</fullName>
    </submittedName>
</protein>
<dbReference type="Gene3D" id="3.30.365.10">
    <property type="entry name" value="Aldehyde oxidase/xanthine dehydrogenase, molybdopterin binding domain"/>
    <property type="match status" value="4"/>
</dbReference>
<dbReference type="PANTHER" id="PTHR47495">
    <property type="entry name" value="ALDEHYDE DEHYDROGENASE"/>
    <property type="match status" value="1"/>
</dbReference>
<dbReference type="InterPro" id="IPR008274">
    <property type="entry name" value="AldOxase/xan_DH_MoCoBD1"/>
</dbReference>
<comment type="caution">
    <text evidence="2">The sequence shown here is derived from an EMBL/GenBank/DDBJ whole genome shotgun (WGS) entry which is preliminary data.</text>
</comment>
<dbReference type="InterPro" id="IPR046867">
    <property type="entry name" value="AldOxase/xan_DH_MoCoBD2"/>
</dbReference>
<dbReference type="InterPro" id="IPR000674">
    <property type="entry name" value="Ald_Oxase/Xan_DH_a/b"/>
</dbReference>
<dbReference type="Proteomes" id="UP001596270">
    <property type="component" value="Unassembled WGS sequence"/>
</dbReference>
<evidence type="ECO:0000259" key="1">
    <source>
        <dbReference type="SMART" id="SM01008"/>
    </source>
</evidence>
<keyword evidence="3" id="KW-1185">Reference proteome</keyword>
<dbReference type="InterPro" id="IPR037165">
    <property type="entry name" value="AldOxase/xan_DH_Mopterin-bd_sf"/>
</dbReference>
<feature type="domain" description="Aldehyde oxidase/xanthine dehydrogenase a/b hammerhead" evidence="1">
    <location>
        <begin position="183"/>
        <end position="263"/>
    </location>
</feature>
<dbReference type="InterPro" id="IPR052516">
    <property type="entry name" value="N-heterocyclic_Hydroxylase"/>
</dbReference>
<dbReference type="InterPro" id="IPR012368">
    <property type="entry name" value="OxRdtase_Mopterin-bd_su_IorB"/>
</dbReference>
<evidence type="ECO:0000313" key="3">
    <source>
        <dbReference type="Proteomes" id="UP001596270"/>
    </source>
</evidence>